<dbReference type="AlphaFoldDB" id="A0A316FMT0"/>
<organism evidence="3 4">
    <name type="scientific">Actinoplanes xinjiangensis</name>
    <dbReference type="NCBI Taxonomy" id="512350"/>
    <lineage>
        <taxon>Bacteria</taxon>
        <taxon>Bacillati</taxon>
        <taxon>Actinomycetota</taxon>
        <taxon>Actinomycetes</taxon>
        <taxon>Micromonosporales</taxon>
        <taxon>Micromonosporaceae</taxon>
        <taxon>Actinoplanes</taxon>
    </lineage>
</organism>
<feature type="transmembrane region" description="Helical" evidence="2">
    <location>
        <begin position="40"/>
        <end position="56"/>
    </location>
</feature>
<proteinExistence type="predicted"/>
<dbReference type="EMBL" id="QGGR01000004">
    <property type="protein sequence ID" value="PWK49819.1"/>
    <property type="molecule type" value="Genomic_DNA"/>
</dbReference>
<feature type="region of interest" description="Disordered" evidence="1">
    <location>
        <begin position="260"/>
        <end position="300"/>
    </location>
</feature>
<feature type="transmembrane region" description="Helical" evidence="2">
    <location>
        <begin position="99"/>
        <end position="118"/>
    </location>
</feature>
<dbReference type="Proteomes" id="UP000245697">
    <property type="component" value="Unassembled WGS sequence"/>
</dbReference>
<feature type="compositionally biased region" description="Low complexity" evidence="1">
    <location>
        <begin position="291"/>
        <end position="300"/>
    </location>
</feature>
<gene>
    <name evidence="3" type="ORF">BC793_104495</name>
</gene>
<feature type="transmembrane region" description="Helical" evidence="2">
    <location>
        <begin position="16"/>
        <end position="34"/>
    </location>
</feature>
<evidence type="ECO:0008006" key="5">
    <source>
        <dbReference type="Google" id="ProtNLM"/>
    </source>
</evidence>
<keyword evidence="4" id="KW-1185">Reference proteome</keyword>
<keyword evidence="2" id="KW-0812">Transmembrane</keyword>
<feature type="region of interest" description="Disordered" evidence="1">
    <location>
        <begin position="206"/>
        <end position="238"/>
    </location>
</feature>
<comment type="caution">
    <text evidence="3">The sequence shown here is derived from an EMBL/GenBank/DDBJ whole genome shotgun (WGS) entry which is preliminary data.</text>
</comment>
<evidence type="ECO:0000313" key="4">
    <source>
        <dbReference type="Proteomes" id="UP000245697"/>
    </source>
</evidence>
<evidence type="ECO:0000256" key="2">
    <source>
        <dbReference type="SAM" id="Phobius"/>
    </source>
</evidence>
<accession>A0A316FMT0</accession>
<evidence type="ECO:0000313" key="3">
    <source>
        <dbReference type="EMBL" id="PWK49819.1"/>
    </source>
</evidence>
<keyword evidence="2" id="KW-0472">Membrane</keyword>
<sequence length="300" mass="31219">MLWSGSSPSTVKRGNMWGLLMFTGAAWLAISWSVLRLEPLDIAAVAGPIVLFGAVGEMLRAIAGTRTWWLNACLTVLFAVTAGLLIWDNQDSTYTTPAALIGWYLMVRGAVDVAVGIMTRGADRTWSLLVTVGVLQTGLGFYSSSSFARTGPMVIVVLGALGTLRAVADLVTALRLREVAGPRKDVLELPPERAAGVSGYTAGLTDFEGAPSRSRARHRARPSATAATATATGSESFHDQVVRTTADLDAMLAQAGITGPRAGAMVESPTDMPAVPDTPEGVESGAERPAGKAGPARPGG</sequence>
<reference evidence="3 4" key="1">
    <citation type="submission" date="2018-05" db="EMBL/GenBank/DDBJ databases">
        <title>Genomic Encyclopedia of Archaeal and Bacterial Type Strains, Phase II (KMG-II): from individual species to whole genera.</title>
        <authorList>
            <person name="Goeker M."/>
        </authorList>
    </citation>
    <scope>NUCLEOTIDE SEQUENCE [LARGE SCALE GENOMIC DNA]</scope>
    <source>
        <strain evidence="3 4">DSM 45184</strain>
    </source>
</reference>
<feature type="transmembrane region" description="Helical" evidence="2">
    <location>
        <begin position="154"/>
        <end position="174"/>
    </location>
</feature>
<keyword evidence="2" id="KW-1133">Transmembrane helix</keyword>
<evidence type="ECO:0000256" key="1">
    <source>
        <dbReference type="SAM" id="MobiDB-lite"/>
    </source>
</evidence>
<name>A0A316FMT0_9ACTN</name>
<feature type="transmembrane region" description="Helical" evidence="2">
    <location>
        <begin position="68"/>
        <end position="87"/>
    </location>
</feature>
<protein>
    <recommendedName>
        <fullName evidence="5">DUF308 domain-containing protein</fullName>
    </recommendedName>
</protein>
<dbReference type="RefSeq" id="WP_239169884.1">
    <property type="nucleotide sequence ID" value="NZ_BONA01000027.1"/>
</dbReference>
<feature type="compositionally biased region" description="Low complexity" evidence="1">
    <location>
        <begin position="222"/>
        <end position="234"/>
    </location>
</feature>